<comment type="caution">
    <text evidence="13">The sequence shown here is derived from an EMBL/GenBank/DDBJ whole genome shotgun (WGS) entry which is preliminary data.</text>
</comment>
<keyword evidence="5" id="KW-0547">Nucleotide-binding</keyword>
<dbReference type="PANTHER" id="PTHR24421">
    <property type="entry name" value="NITRATE/NITRITE SENSOR PROTEIN NARX-RELATED"/>
    <property type="match status" value="1"/>
</dbReference>
<keyword evidence="3" id="KW-0597">Phosphoprotein</keyword>
<keyword evidence="10" id="KW-1133">Transmembrane helix</keyword>
<evidence type="ECO:0000256" key="10">
    <source>
        <dbReference type="SAM" id="Phobius"/>
    </source>
</evidence>
<dbReference type="EC" id="2.7.13.3" evidence="2"/>
<sequence length="411" mass="42910">MLRRHLPPPAVAPDSITADSPVGSPADAASSSSAGRVPAFLPSSPVDWLVAVVVALFAVAEELSERGMAPQREQAAWWAVAGVVAAAGVLYRRRAPFAVLVGYSAANVAVFTVSASPAAAWQFYTQLVLLFTLLSEVPLRSPKVAVGAVATGAYVAGMLLHSITPPGPGDLAVALAMTAIAAGAGLAVRRHRVLAVQAAERGELLAREAVAEERARLARELHDIVAHSVSVMTMQTGAVRLMLAPGQDRERETLTTVEETGRAALIELRRMVGLLRTADDDRLSPRAGLGRLDDLLDQVRAAGLDVTLDVRGEPVPLAAGLDLSAYRIVQEALTNALKHAGPTRAAVTIDYRPGELRLSVANEAPARRPSGTPGGGHGLIGMRERAALFDGTLTAAPLPSGGFEVRAVLPL</sequence>
<dbReference type="Proteomes" id="UP001552427">
    <property type="component" value="Unassembled WGS sequence"/>
</dbReference>
<dbReference type="InterPro" id="IPR036890">
    <property type="entry name" value="HATPase_C_sf"/>
</dbReference>
<keyword evidence="6 13" id="KW-0418">Kinase</keyword>
<evidence type="ECO:0000256" key="2">
    <source>
        <dbReference type="ARBA" id="ARBA00012438"/>
    </source>
</evidence>
<keyword evidence="7" id="KW-0067">ATP-binding</keyword>
<comment type="catalytic activity">
    <reaction evidence="1">
        <text>ATP + protein L-histidine = ADP + protein N-phospho-L-histidine.</text>
        <dbReference type="EC" id="2.7.13.3"/>
    </reaction>
</comment>
<dbReference type="InterPro" id="IPR050482">
    <property type="entry name" value="Sensor_HK_TwoCompSys"/>
</dbReference>
<feature type="compositionally biased region" description="Low complexity" evidence="9">
    <location>
        <begin position="18"/>
        <end position="33"/>
    </location>
</feature>
<evidence type="ECO:0000256" key="4">
    <source>
        <dbReference type="ARBA" id="ARBA00022679"/>
    </source>
</evidence>
<dbReference type="Gene3D" id="3.30.565.10">
    <property type="entry name" value="Histidine kinase-like ATPase, C-terminal domain"/>
    <property type="match status" value="1"/>
</dbReference>
<dbReference type="EMBL" id="JBFARM010000008">
    <property type="protein sequence ID" value="MEV4289175.1"/>
    <property type="molecule type" value="Genomic_DNA"/>
</dbReference>
<dbReference type="PANTHER" id="PTHR24421:SF10">
    <property type="entry name" value="NITRATE_NITRITE SENSOR PROTEIN NARQ"/>
    <property type="match status" value="1"/>
</dbReference>
<accession>A0ABV3H9N5</accession>
<feature type="transmembrane region" description="Helical" evidence="10">
    <location>
        <begin position="97"/>
        <end position="124"/>
    </location>
</feature>
<keyword evidence="8" id="KW-0902">Two-component regulatory system</keyword>
<evidence type="ECO:0000259" key="12">
    <source>
        <dbReference type="Pfam" id="PF07730"/>
    </source>
</evidence>
<evidence type="ECO:0000313" key="13">
    <source>
        <dbReference type="EMBL" id="MEV4289175.1"/>
    </source>
</evidence>
<dbReference type="RefSeq" id="WP_364454946.1">
    <property type="nucleotide sequence ID" value="NZ_JBFARM010000008.1"/>
</dbReference>
<dbReference type="CDD" id="cd16917">
    <property type="entry name" value="HATPase_UhpB-NarQ-NarX-like"/>
    <property type="match status" value="1"/>
</dbReference>
<keyword evidence="4" id="KW-0808">Transferase</keyword>
<dbReference type="GO" id="GO:0016301">
    <property type="term" value="F:kinase activity"/>
    <property type="evidence" value="ECO:0007669"/>
    <property type="project" value="UniProtKB-KW"/>
</dbReference>
<dbReference type="InterPro" id="IPR003594">
    <property type="entry name" value="HATPase_dom"/>
</dbReference>
<dbReference type="Pfam" id="PF02518">
    <property type="entry name" value="HATPase_c"/>
    <property type="match status" value="1"/>
</dbReference>
<feature type="domain" description="Histidine kinase/HSP90-like ATPase" evidence="11">
    <location>
        <begin position="324"/>
        <end position="411"/>
    </location>
</feature>
<keyword evidence="10" id="KW-0812">Transmembrane</keyword>
<feature type="region of interest" description="Disordered" evidence="9">
    <location>
        <begin position="1"/>
        <end position="33"/>
    </location>
</feature>
<name>A0ABV3H9N5_9ACTN</name>
<evidence type="ECO:0000256" key="5">
    <source>
        <dbReference type="ARBA" id="ARBA00022741"/>
    </source>
</evidence>
<keyword evidence="14" id="KW-1185">Reference proteome</keyword>
<evidence type="ECO:0000256" key="1">
    <source>
        <dbReference type="ARBA" id="ARBA00000085"/>
    </source>
</evidence>
<evidence type="ECO:0000256" key="3">
    <source>
        <dbReference type="ARBA" id="ARBA00022553"/>
    </source>
</evidence>
<feature type="domain" description="Signal transduction histidine kinase subgroup 3 dimerisation and phosphoacceptor" evidence="12">
    <location>
        <begin position="213"/>
        <end position="279"/>
    </location>
</feature>
<evidence type="ECO:0000256" key="8">
    <source>
        <dbReference type="ARBA" id="ARBA00023012"/>
    </source>
</evidence>
<gene>
    <name evidence="13" type="ORF">AB0K40_27010</name>
</gene>
<reference evidence="13 14" key="1">
    <citation type="submission" date="2024-06" db="EMBL/GenBank/DDBJ databases">
        <title>The Natural Products Discovery Center: Release of the First 8490 Sequenced Strains for Exploring Actinobacteria Biosynthetic Diversity.</title>
        <authorList>
            <person name="Kalkreuter E."/>
            <person name="Kautsar S.A."/>
            <person name="Yang D."/>
            <person name="Bader C.D."/>
            <person name="Teijaro C.N."/>
            <person name="Fluegel L."/>
            <person name="Davis C.M."/>
            <person name="Simpson J.R."/>
            <person name="Lauterbach L."/>
            <person name="Steele A.D."/>
            <person name="Gui C."/>
            <person name="Meng S."/>
            <person name="Li G."/>
            <person name="Viehrig K."/>
            <person name="Ye F."/>
            <person name="Su P."/>
            <person name="Kiefer A.F."/>
            <person name="Nichols A."/>
            <person name="Cepeda A.J."/>
            <person name="Yan W."/>
            <person name="Fan B."/>
            <person name="Jiang Y."/>
            <person name="Adhikari A."/>
            <person name="Zheng C.-J."/>
            <person name="Schuster L."/>
            <person name="Cowan T.M."/>
            <person name="Smanski M.J."/>
            <person name="Chevrette M.G."/>
            <person name="De Carvalho L.P.S."/>
            <person name="Shen B."/>
        </authorList>
    </citation>
    <scope>NUCLEOTIDE SEQUENCE [LARGE SCALE GENOMIC DNA]</scope>
    <source>
        <strain evidence="13 14">NPDC049574</strain>
    </source>
</reference>
<proteinExistence type="predicted"/>
<dbReference type="Pfam" id="PF07730">
    <property type="entry name" value="HisKA_3"/>
    <property type="match status" value="1"/>
</dbReference>
<dbReference type="SUPFAM" id="SSF55874">
    <property type="entry name" value="ATPase domain of HSP90 chaperone/DNA topoisomerase II/histidine kinase"/>
    <property type="match status" value="1"/>
</dbReference>
<evidence type="ECO:0000256" key="9">
    <source>
        <dbReference type="SAM" id="MobiDB-lite"/>
    </source>
</evidence>
<evidence type="ECO:0000256" key="7">
    <source>
        <dbReference type="ARBA" id="ARBA00022840"/>
    </source>
</evidence>
<evidence type="ECO:0000259" key="11">
    <source>
        <dbReference type="Pfam" id="PF02518"/>
    </source>
</evidence>
<evidence type="ECO:0000313" key="14">
    <source>
        <dbReference type="Proteomes" id="UP001552427"/>
    </source>
</evidence>
<dbReference type="Gene3D" id="1.20.5.1930">
    <property type="match status" value="1"/>
</dbReference>
<protein>
    <recommendedName>
        <fullName evidence="2">histidine kinase</fullName>
        <ecNumber evidence="2">2.7.13.3</ecNumber>
    </recommendedName>
</protein>
<organism evidence="13 14">
    <name type="scientific">Nonomuraea bangladeshensis</name>
    <dbReference type="NCBI Taxonomy" id="404385"/>
    <lineage>
        <taxon>Bacteria</taxon>
        <taxon>Bacillati</taxon>
        <taxon>Actinomycetota</taxon>
        <taxon>Actinomycetes</taxon>
        <taxon>Streptosporangiales</taxon>
        <taxon>Streptosporangiaceae</taxon>
        <taxon>Nonomuraea</taxon>
    </lineage>
</organism>
<keyword evidence="10" id="KW-0472">Membrane</keyword>
<evidence type="ECO:0000256" key="6">
    <source>
        <dbReference type="ARBA" id="ARBA00022777"/>
    </source>
</evidence>
<dbReference type="InterPro" id="IPR011712">
    <property type="entry name" value="Sig_transdc_His_kin_sub3_dim/P"/>
</dbReference>
<feature type="transmembrane region" description="Helical" evidence="10">
    <location>
        <begin position="75"/>
        <end position="91"/>
    </location>
</feature>